<dbReference type="EMBL" id="CAMPGE010016073">
    <property type="protein sequence ID" value="CAI2374650.1"/>
    <property type="molecule type" value="Genomic_DNA"/>
</dbReference>
<reference evidence="2" key="1">
    <citation type="submission" date="2023-07" db="EMBL/GenBank/DDBJ databases">
        <authorList>
            <consortium name="AG Swart"/>
            <person name="Singh M."/>
            <person name="Singh A."/>
            <person name="Seah K."/>
            <person name="Emmerich C."/>
        </authorList>
    </citation>
    <scope>NUCLEOTIDE SEQUENCE</scope>
    <source>
        <strain evidence="2">DP1</strain>
    </source>
</reference>
<organism evidence="2 3">
    <name type="scientific">Euplotes crassus</name>
    <dbReference type="NCBI Taxonomy" id="5936"/>
    <lineage>
        <taxon>Eukaryota</taxon>
        <taxon>Sar</taxon>
        <taxon>Alveolata</taxon>
        <taxon>Ciliophora</taxon>
        <taxon>Intramacronucleata</taxon>
        <taxon>Spirotrichea</taxon>
        <taxon>Hypotrichia</taxon>
        <taxon>Euplotida</taxon>
        <taxon>Euplotidae</taxon>
        <taxon>Moneuplotes</taxon>
    </lineage>
</organism>
<evidence type="ECO:0000313" key="2">
    <source>
        <dbReference type="EMBL" id="CAI2374650.1"/>
    </source>
</evidence>
<comment type="caution">
    <text evidence="2">The sequence shown here is derived from an EMBL/GenBank/DDBJ whole genome shotgun (WGS) entry which is preliminary data.</text>
</comment>
<name>A0AAD1XL84_EUPCR</name>
<keyword evidence="3" id="KW-1185">Reference proteome</keyword>
<accession>A0AAD1XL84</accession>
<keyword evidence="1" id="KW-0812">Transmembrane</keyword>
<evidence type="ECO:0000313" key="3">
    <source>
        <dbReference type="Proteomes" id="UP001295684"/>
    </source>
</evidence>
<sequence>MNLPCYLNLFCAKSLRHLYLIALLFLLFFCRYLSTFFLRSLSERPPILLSCFAHTTSFSKLSFLVAFIVEELCFPNLISDCFSDLCFIIIWYLAQYNDWFMPKELILFKFHLDNKLKFVSGLKAFGLITFLVFPINGARLIISDLSQDPPISV</sequence>
<feature type="transmembrane region" description="Helical" evidence="1">
    <location>
        <begin position="17"/>
        <end position="34"/>
    </location>
</feature>
<feature type="transmembrane region" description="Helical" evidence="1">
    <location>
        <begin position="124"/>
        <end position="142"/>
    </location>
</feature>
<dbReference type="AlphaFoldDB" id="A0AAD1XL84"/>
<protein>
    <submittedName>
        <fullName evidence="2">Uncharacterized protein</fullName>
    </submittedName>
</protein>
<proteinExistence type="predicted"/>
<keyword evidence="1" id="KW-0472">Membrane</keyword>
<evidence type="ECO:0000256" key="1">
    <source>
        <dbReference type="SAM" id="Phobius"/>
    </source>
</evidence>
<dbReference type="Proteomes" id="UP001295684">
    <property type="component" value="Unassembled WGS sequence"/>
</dbReference>
<keyword evidence="1" id="KW-1133">Transmembrane helix</keyword>
<gene>
    <name evidence="2" type="ORF">ECRASSUSDP1_LOCUS16007</name>
</gene>